<comment type="caution">
    <text evidence="2">The sequence shown here is derived from an EMBL/GenBank/DDBJ whole genome shotgun (WGS) entry which is preliminary data.</text>
</comment>
<organism evidence="2 3">
    <name type="scientific">Limosilactobacillus reuteri</name>
    <name type="common">Lactobacillus reuteri</name>
    <dbReference type="NCBI Taxonomy" id="1598"/>
    <lineage>
        <taxon>Bacteria</taxon>
        <taxon>Bacillati</taxon>
        <taxon>Bacillota</taxon>
        <taxon>Bacilli</taxon>
        <taxon>Lactobacillales</taxon>
        <taxon>Lactobacillaceae</taxon>
        <taxon>Limosilactobacillus</taxon>
    </lineage>
</organism>
<proteinExistence type="predicted"/>
<accession>A0A073JMY9</accession>
<dbReference type="AlphaFoldDB" id="A0A073JMY9"/>
<dbReference type="Proteomes" id="UP000027731">
    <property type="component" value="Unassembled WGS sequence"/>
</dbReference>
<evidence type="ECO:0000259" key="1">
    <source>
        <dbReference type="Pfam" id="PF20434"/>
    </source>
</evidence>
<dbReference type="Gene3D" id="3.40.50.1820">
    <property type="entry name" value="alpha/beta hydrolase"/>
    <property type="match status" value="1"/>
</dbReference>
<dbReference type="EMBL" id="JOSX01000020">
    <property type="protein sequence ID" value="KEK14489.1"/>
    <property type="molecule type" value="Genomic_DNA"/>
</dbReference>
<sequence length="238" mass="26714">MEIKSVNLDQPYSSLDIYHSNTEKDLPGLVILPGGSYNQIMERDSERVALTFATHAWQTFVVRYPVVEHKNYEEAKIAVHQAFEYIVNHANELDVDADRLGIIGFSAGGQIAAAYSNEKLTHARFAALGYPVIQPLIDERMGVTTENVAKLVNPQTPPTFMWGSAKDELTPFVDHLQVYADALIKNNVPYELHEFGTGGHGIALANKYTGIVNNERVDTHMGKWFPLFLEWLTELNLI</sequence>
<dbReference type="PATRIC" id="fig|1598.90.peg.1592"/>
<evidence type="ECO:0000313" key="2">
    <source>
        <dbReference type="EMBL" id="KEK14489.1"/>
    </source>
</evidence>
<gene>
    <name evidence="2" type="ORF">LR3_01280</name>
</gene>
<evidence type="ECO:0000313" key="3">
    <source>
        <dbReference type="Proteomes" id="UP000027731"/>
    </source>
</evidence>
<dbReference type="RefSeq" id="WP_035169402.1">
    <property type="nucleotide sequence ID" value="NZ_RINQ01000069.1"/>
</dbReference>
<dbReference type="InterPro" id="IPR049492">
    <property type="entry name" value="BD-FAE-like_dom"/>
</dbReference>
<feature type="domain" description="BD-FAE-like" evidence="1">
    <location>
        <begin position="15"/>
        <end position="114"/>
    </location>
</feature>
<dbReference type="SUPFAM" id="SSF53474">
    <property type="entry name" value="alpha/beta-Hydrolases"/>
    <property type="match status" value="1"/>
</dbReference>
<name>A0A073JMY9_LIMRT</name>
<dbReference type="InterPro" id="IPR029058">
    <property type="entry name" value="AB_hydrolase_fold"/>
</dbReference>
<protein>
    <submittedName>
        <fullName evidence="2">Esterase</fullName>
    </submittedName>
</protein>
<reference evidence="2 3" key="1">
    <citation type="submission" date="2014-06" db="EMBL/GenBank/DDBJ databases">
        <title>Genetic determinant of reutericyclin biosynthesis of Lactobacillus reuteri.</title>
        <authorList>
            <person name="Lin X."/>
            <person name="Duar R."/>
            <person name="Walter J."/>
            <person name="Gaenzle M."/>
        </authorList>
    </citation>
    <scope>NUCLEOTIDE SEQUENCE [LARGE SCALE GENOMIC DNA]</scope>
    <source>
        <strain evidence="2 3">LTH2584</strain>
    </source>
</reference>
<dbReference type="Pfam" id="PF20434">
    <property type="entry name" value="BD-FAE"/>
    <property type="match status" value="1"/>
</dbReference>